<keyword evidence="1" id="KW-0472">Membrane</keyword>
<feature type="transmembrane region" description="Helical" evidence="1">
    <location>
        <begin position="28"/>
        <end position="46"/>
    </location>
</feature>
<accession>A0ABY6Z6M3</accession>
<dbReference type="RefSeq" id="WP_268045823.1">
    <property type="nucleotide sequence ID" value="NZ_CP104064.1"/>
</dbReference>
<keyword evidence="1" id="KW-0812">Transmembrane</keyword>
<reference evidence="2" key="1">
    <citation type="submission" date="2022-08" db="EMBL/GenBank/DDBJ databases">
        <title>Alicyclobacillus dauci DSM2870, complete genome.</title>
        <authorList>
            <person name="Wang Q."/>
            <person name="Cai R."/>
            <person name="Wang Z."/>
        </authorList>
    </citation>
    <scope>NUCLEOTIDE SEQUENCE</scope>
    <source>
        <strain evidence="2">DSM 28700</strain>
    </source>
</reference>
<gene>
    <name evidence="2" type="ORF">NZD86_07180</name>
</gene>
<evidence type="ECO:0000313" key="3">
    <source>
        <dbReference type="Proteomes" id="UP001164803"/>
    </source>
</evidence>
<protein>
    <submittedName>
        <fullName evidence="2">Uncharacterized protein</fullName>
    </submittedName>
</protein>
<keyword evidence="1" id="KW-1133">Transmembrane helix</keyword>
<name>A0ABY6Z6M3_9BACL</name>
<proteinExistence type="predicted"/>
<evidence type="ECO:0000313" key="2">
    <source>
        <dbReference type="EMBL" id="WAH38257.1"/>
    </source>
</evidence>
<organism evidence="2 3">
    <name type="scientific">Alicyclobacillus dauci</name>
    <dbReference type="NCBI Taxonomy" id="1475485"/>
    <lineage>
        <taxon>Bacteria</taxon>
        <taxon>Bacillati</taxon>
        <taxon>Bacillota</taxon>
        <taxon>Bacilli</taxon>
        <taxon>Bacillales</taxon>
        <taxon>Alicyclobacillaceae</taxon>
        <taxon>Alicyclobacillus</taxon>
    </lineage>
</organism>
<keyword evidence="3" id="KW-1185">Reference proteome</keyword>
<sequence length="47" mass="4551">MAVIIPALLYAIGTPAGCAAIGSVIAVTPHVVTGVIAGLVILHSLGE</sequence>
<dbReference type="Proteomes" id="UP001164803">
    <property type="component" value="Chromosome"/>
</dbReference>
<dbReference type="EMBL" id="CP104064">
    <property type="protein sequence ID" value="WAH38257.1"/>
    <property type="molecule type" value="Genomic_DNA"/>
</dbReference>
<evidence type="ECO:0000256" key="1">
    <source>
        <dbReference type="SAM" id="Phobius"/>
    </source>
</evidence>